<name>A0A5J4TD38_9EUKA</name>
<proteinExistence type="predicted"/>
<evidence type="ECO:0000313" key="2">
    <source>
        <dbReference type="Proteomes" id="UP000324800"/>
    </source>
</evidence>
<organism evidence="1 2">
    <name type="scientific">Streblomastix strix</name>
    <dbReference type="NCBI Taxonomy" id="222440"/>
    <lineage>
        <taxon>Eukaryota</taxon>
        <taxon>Metamonada</taxon>
        <taxon>Preaxostyla</taxon>
        <taxon>Oxymonadida</taxon>
        <taxon>Streblomastigidae</taxon>
        <taxon>Streblomastix</taxon>
    </lineage>
</organism>
<accession>A0A5J4TD38</accession>
<dbReference type="Proteomes" id="UP000324800">
    <property type="component" value="Unassembled WGS sequence"/>
</dbReference>
<dbReference type="AlphaFoldDB" id="A0A5J4TD38"/>
<evidence type="ECO:0000313" key="1">
    <source>
        <dbReference type="EMBL" id="KAA6356107.1"/>
    </source>
</evidence>
<gene>
    <name evidence="1" type="ORF">EZS28_048366</name>
</gene>
<sequence length="89" mass="10680">MPIAPLKHLFINIFNWAIFRNNLNRRKMKIGKRLNVHQGRVEQLNQLQDKRLYQILYLGIDTKMMNIMEYSHLQKDVSLCRRRNGSALI</sequence>
<dbReference type="EMBL" id="SNRW01033528">
    <property type="protein sequence ID" value="KAA6356107.1"/>
    <property type="molecule type" value="Genomic_DNA"/>
</dbReference>
<reference evidence="1 2" key="1">
    <citation type="submission" date="2019-03" db="EMBL/GenBank/DDBJ databases">
        <title>Single cell metagenomics reveals metabolic interactions within the superorganism composed of flagellate Streblomastix strix and complex community of Bacteroidetes bacteria on its surface.</title>
        <authorList>
            <person name="Treitli S.C."/>
            <person name="Kolisko M."/>
            <person name="Husnik F."/>
            <person name="Keeling P."/>
            <person name="Hampl V."/>
        </authorList>
    </citation>
    <scope>NUCLEOTIDE SEQUENCE [LARGE SCALE GENOMIC DNA]</scope>
    <source>
        <strain evidence="1">ST1C</strain>
    </source>
</reference>
<comment type="caution">
    <text evidence="1">The sequence shown here is derived from an EMBL/GenBank/DDBJ whole genome shotgun (WGS) entry which is preliminary data.</text>
</comment>
<protein>
    <submittedName>
        <fullName evidence="1">Uncharacterized protein</fullName>
    </submittedName>
</protein>